<dbReference type="RefSeq" id="WP_377743751.1">
    <property type="nucleotide sequence ID" value="NZ_JBHRXJ010000004.1"/>
</dbReference>
<evidence type="ECO:0000313" key="2">
    <source>
        <dbReference type="Proteomes" id="UP001595721"/>
    </source>
</evidence>
<reference evidence="2" key="1">
    <citation type="journal article" date="2019" name="Int. J. Syst. Evol. Microbiol.">
        <title>The Global Catalogue of Microorganisms (GCM) 10K type strain sequencing project: providing services to taxonomists for standard genome sequencing and annotation.</title>
        <authorList>
            <consortium name="The Broad Institute Genomics Platform"/>
            <consortium name="The Broad Institute Genome Sequencing Center for Infectious Disease"/>
            <person name="Wu L."/>
            <person name="Ma J."/>
        </authorList>
    </citation>
    <scope>NUCLEOTIDE SEQUENCE [LARGE SCALE GENOMIC DNA]</scope>
    <source>
        <strain evidence="2">KCTC 42899</strain>
    </source>
</reference>
<dbReference type="Gene3D" id="3.20.20.70">
    <property type="entry name" value="Aldolase class I"/>
    <property type="match status" value="1"/>
</dbReference>
<gene>
    <name evidence="1" type="ORF">ACFOMH_07960</name>
</gene>
<dbReference type="EMBL" id="JBHRXJ010000004">
    <property type="protein sequence ID" value="MFC3528111.1"/>
    <property type="molecule type" value="Genomic_DNA"/>
</dbReference>
<sequence>MSRMDEKLGRIRAGRYTKSDFIIADAKDADMGSGATGLGPRRDAQGAALGWRNRAEFIEQIEAVIRDDQVDIMLVSASILERLHARKAFADSNIQPAIRANDATDCWGAIRHSNYAHHPSRPFRSANLAQVMYGKRDPDPQDAITGTDLGLYSVTFVNDLDLDLRAQHEYARFRDEAGALGFRHFLEVFNPNVKTAMDTRAMGEFVNDCILRCLAGVMQMDRPQFLKMPYNGPRAMDELASFDPTLVVGVLGGGAGTTRDAFELVAQAERYGARLALFGRKINLAESQEQMIRHLRRVVQGDLSPAEAVRSYHSEIGKLGLAPLRPLDEDIDVTEAPLREGAAIAATVHAGPGAAPRAAAVT</sequence>
<accession>A0ABV7R498</accession>
<evidence type="ECO:0000313" key="1">
    <source>
        <dbReference type="EMBL" id="MFC3528111.1"/>
    </source>
</evidence>
<keyword evidence="2" id="KW-1185">Reference proteome</keyword>
<evidence type="ECO:0008006" key="3">
    <source>
        <dbReference type="Google" id="ProtNLM"/>
    </source>
</evidence>
<organism evidence="1 2">
    <name type="scientific">Paracoccus mangrovi</name>
    <dbReference type="NCBI Taxonomy" id="1715645"/>
    <lineage>
        <taxon>Bacteria</taxon>
        <taxon>Pseudomonadati</taxon>
        <taxon>Pseudomonadota</taxon>
        <taxon>Alphaproteobacteria</taxon>
        <taxon>Rhodobacterales</taxon>
        <taxon>Paracoccaceae</taxon>
        <taxon>Paracoccus</taxon>
    </lineage>
</organism>
<dbReference type="InterPro" id="IPR013785">
    <property type="entry name" value="Aldolase_TIM"/>
</dbReference>
<comment type="caution">
    <text evidence="1">The sequence shown here is derived from an EMBL/GenBank/DDBJ whole genome shotgun (WGS) entry which is preliminary data.</text>
</comment>
<name>A0ABV7R498_9RHOB</name>
<dbReference type="Proteomes" id="UP001595721">
    <property type="component" value="Unassembled WGS sequence"/>
</dbReference>
<proteinExistence type="predicted"/>
<protein>
    <recommendedName>
        <fullName evidence="3">Aldolase</fullName>
    </recommendedName>
</protein>